<dbReference type="EMBL" id="JBFALK010000025">
    <property type="protein sequence ID" value="MEV0973894.1"/>
    <property type="molecule type" value="Genomic_DNA"/>
</dbReference>
<organism evidence="2 3">
    <name type="scientific">Microtetraspora glauca</name>
    <dbReference type="NCBI Taxonomy" id="1996"/>
    <lineage>
        <taxon>Bacteria</taxon>
        <taxon>Bacillati</taxon>
        <taxon>Actinomycetota</taxon>
        <taxon>Actinomycetes</taxon>
        <taxon>Streptosporangiales</taxon>
        <taxon>Streptosporangiaceae</taxon>
        <taxon>Microtetraspora</taxon>
    </lineage>
</organism>
<reference evidence="2 3" key="1">
    <citation type="submission" date="2024-06" db="EMBL/GenBank/DDBJ databases">
        <title>The Natural Products Discovery Center: Release of the First 8490 Sequenced Strains for Exploring Actinobacteria Biosynthetic Diversity.</title>
        <authorList>
            <person name="Kalkreuter E."/>
            <person name="Kautsar S.A."/>
            <person name="Yang D."/>
            <person name="Bader C.D."/>
            <person name="Teijaro C.N."/>
            <person name="Fluegel L."/>
            <person name="Davis C.M."/>
            <person name="Simpson J.R."/>
            <person name="Lauterbach L."/>
            <person name="Steele A.D."/>
            <person name="Gui C."/>
            <person name="Meng S."/>
            <person name="Li G."/>
            <person name="Viehrig K."/>
            <person name="Ye F."/>
            <person name="Su P."/>
            <person name="Kiefer A.F."/>
            <person name="Nichols A."/>
            <person name="Cepeda A.J."/>
            <person name="Yan W."/>
            <person name="Fan B."/>
            <person name="Jiang Y."/>
            <person name="Adhikari A."/>
            <person name="Zheng C.-J."/>
            <person name="Schuster L."/>
            <person name="Cowan T.M."/>
            <person name="Smanski M.J."/>
            <person name="Chevrette M.G."/>
            <person name="De Carvalho L.P.S."/>
            <person name="Shen B."/>
        </authorList>
    </citation>
    <scope>NUCLEOTIDE SEQUENCE [LARGE SCALE GENOMIC DNA]</scope>
    <source>
        <strain evidence="2 3">NPDC050100</strain>
    </source>
</reference>
<dbReference type="RefSeq" id="WP_358139943.1">
    <property type="nucleotide sequence ID" value="NZ_JBFALK010000025.1"/>
</dbReference>
<evidence type="ECO:0000313" key="2">
    <source>
        <dbReference type="EMBL" id="MEV0973894.1"/>
    </source>
</evidence>
<name>A0ABV3GQJ2_MICGL</name>
<evidence type="ECO:0000313" key="3">
    <source>
        <dbReference type="Proteomes" id="UP001551675"/>
    </source>
</evidence>
<evidence type="ECO:0000256" key="1">
    <source>
        <dbReference type="SAM" id="Coils"/>
    </source>
</evidence>
<protein>
    <submittedName>
        <fullName evidence="2">Uncharacterized protein</fullName>
    </submittedName>
</protein>
<keyword evidence="3" id="KW-1185">Reference proteome</keyword>
<keyword evidence="1" id="KW-0175">Coiled coil</keyword>
<accession>A0ABV3GQJ2</accession>
<gene>
    <name evidence="2" type="ORF">AB0I59_35325</name>
</gene>
<dbReference type="Proteomes" id="UP001551675">
    <property type="component" value="Unassembled WGS sequence"/>
</dbReference>
<feature type="coiled-coil region" evidence="1">
    <location>
        <begin position="5"/>
        <end position="32"/>
    </location>
</feature>
<comment type="caution">
    <text evidence="2">The sequence shown here is derived from an EMBL/GenBank/DDBJ whole genome shotgun (WGS) entry which is preliminary data.</text>
</comment>
<sequence length="266" mass="29154">MGQLVGCVTVELDDLEERITELRGEIRLAKAGGDDAKVRRLRAELRKAERAWDDALEPDFEPDDVPLLPIREQVHQALTLLGVPSATKMIVAVNEAFFAGRVTTTQLTSLRRDEEKSFRSSPYARPYYLCPALTAELLSPARGLLAISTWPMDVRIIGPLSPRTGFLTSAIRVAEHITRLTGAGGDASTEAYRLLTRMARNIPGATEGFGRADPARVISAADAELVVHLESDRRHRREAAERATARLNEVTRLFGAGLKTASRSAS</sequence>
<proteinExistence type="predicted"/>